<sequence length="313" mass="34475">MGKYILKRLFSLIPIIIGISIIVFLIIHLVPGDPASIILGNNATPEAIKALNAKLGLDKPLIVQYFDWVVHLIQGNFGTSVQTDQSVLPTLINKFLVTFQLTLLSVLIGWIIAIPLGILSAVKANSVVDFILRIISMLGISIPNFAIGTLLLLILSVYFGWYPPIDYVNFWDDPISALKIFILPAITMGIVLSAGIMRMTRTSFIETLNKDFIRTARAKGNPEGTVIVGHGLRNSMIPIITIGGMQIGYLLGGAVIVEQLFSIPGIGQYILNGIYHRDFPVVQGGVLFISLIFVFVNLIVDIIYCWIDPRIKY</sequence>
<evidence type="ECO:0000313" key="9">
    <source>
        <dbReference type="EMBL" id="MFD2616148.1"/>
    </source>
</evidence>
<dbReference type="InterPro" id="IPR000515">
    <property type="entry name" value="MetI-like"/>
</dbReference>
<keyword evidence="10" id="KW-1185">Reference proteome</keyword>
<feature type="transmembrane region" description="Helical" evidence="7">
    <location>
        <begin position="181"/>
        <end position="200"/>
    </location>
</feature>
<dbReference type="RefSeq" id="WP_141189594.1">
    <property type="nucleotide sequence ID" value="NZ_JBHUMR010000007.1"/>
</dbReference>
<keyword evidence="4 7" id="KW-0812">Transmembrane</keyword>
<keyword evidence="2 7" id="KW-0813">Transport</keyword>
<comment type="similarity">
    <text evidence="7">Belongs to the binding-protein-dependent transport system permease family.</text>
</comment>
<feature type="transmembrane region" description="Helical" evidence="7">
    <location>
        <begin position="134"/>
        <end position="161"/>
    </location>
</feature>
<name>A0ABW5PLM6_9BACI</name>
<dbReference type="Pfam" id="PF19300">
    <property type="entry name" value="BPD_transp_1_N"/>
    <property type="match status" value="1"/>
</dbReference>
<keyword evidence="3" id="KW-1003">Cell membrane</keyword>
<evidence type="ECO:0000256" key="5">
    <source>
        <dbReference type="ARBA" id="ARBA00022989"/>
    </source>
</evidence>
<evidence type="ECO:0000256" key="6">
    <source>
        <dbReference type="ARBA" id="ARBA00023136"/>
    </source>
</evidence>
<dbReference type="SUPFAM" id="SSF161098">
    <property type="entry name" value="MetI-like"/>
    <property type="match status" value="1"/>
</dbReference>
<evidence type="ECO:0000256" key="7">
    <source>
        <dbReference type="RuleBase" id="RU363032"/>
    </source>
</evidence>
<feature type="domain" description="ABC transmembrane type-1" evidence="8">
    <location>
        <begin position="95"/>
        <end position="304"/>
    </location>
</feature>
<evidence type="ECO:0000313" key="10">
    <source>
        <dbReference type="Proteomes" id="UP001597458"/>
    </source>
</evidence>
<evidence type="ECO:0000256" key="1">
    <source>
        <dbReference type="ARBA" id="ARBA00004651"/>
    </source>
</evidence>
<evidence type="ECO:0000256" key="4">
    <source>
        <dbReference type="ARBA" id="ARBA00022692"/>
    </source>
</evidence>
<keyword evidence="5 7" id="KW-1133">Transmembrane helix</keyword>
<reference evidence="10" key="1">
    <citation type="journal article" date="2019" name="Int. J. Syst. Evol. Microbiol.">
        <title>The Global Catalogue of Microorganisms (GCM) 10K type strain sequencing project: providing services to taxonomists for standard genome sequencing and annotation.</title>
        <authorList>
            <consortium name="The Broad Institute Genomics Platform"/>
            <consortium name="The Broad Institute Genome Sequencing Center for Infectious Disease"/>
            <person name="Wu L."/>
            <person name="Ma J."/>
        </authorList>
    </citation>
    <scope>NUCLEOTIDE SEQUENCE [LARGE SCALE GENOMIC DNA]</scope>
    <source>
        <strain evidence="10">TISTR 2241</strain>
    </source>
</reference>
<evidence type="ECO:0000259" key="8">
    <source>
        <dbReference type="PROSITE" id="PS50928"/>
    </source>
</evidence>
<keyword evidence="6 7" id="KW-0472">Membrane</keyword>
<gene>
    <name evidence="9" type="ORF">ACFSTF_02325</name>
</gene>
<dbReference type="PANTHER" id="PTHR43163">
    <property type="entry name" value="DIPEPTIDE TRANSPORT SYSTEM PERMEASE PROTEIN DPPB-RELATED"/>
    <property type="match status" value="1"/>
</dbReference>
<dbReference type="PANTHER" id="PTHR43163:SF6">
    <property type="entry name" value="DIPEPTIDE TRANSPORT SYSTEM PERMEASE PROTEIN DPPB-RELATED"/>
    <property type="match status" value="1"/>
</dbReference>
<evidence type="ECO:0000256" key="3">
    <source>
        <dbReference type="ARBA" id="ARBA00022475"/>
    </source>
</evidence>
<dbReference type="Pfam" id="PF00528">
    <property type="entry name" value="BPD_transp_1"/>
    <property type="match status" value="1"/>
</dbReference>
<feature type="transmembrane region" description="Helical" evidence="7">
    <location>
        <begin position="12"/>
        <end position="30"/>
    </location>
</feature>
<comment type="caution">
    <text evidence="9">The sequence shown here is derived from an EMBL/GenBank/DDBJ whole genome shotgun (WGS) entry which is preliminary data.</text>
</comment>
<dbReference type="CDD" id="cd06261">
    <property type="entry name" value="TM_PBP2"/>
    <property type="match status" value="1"/>
</dbReference>
<comment type="subcellular location">
    <subcellularLocation>
        <location evidence="1 7">Cell membrane</location>
        <topology evidence="1 7">Multi-pass membrane protein</topology>
    </subcellularLocation>
</comment>
<feature type="transmembrane region" description="Helical" evidence="7">
    <location>
        <begin position="239"/>
        <end position="261"/>
    </location>
</feature>
<feature type="transmembrane region" description="Helical" evidence="7">
    <location>
        <begin position="281"/>
        <end position="307"/>
    </location>
</feature>
<accession>A0ABW5PLM6</accession>
<dbReference type="EMBL" id="JBHUMR010000007">
    <property type="protein sequence ID" value="MFD2616148.1"/>
    <property type="molecule type" value="Genomic_DNA"/>
</dbReference>
<organism evidence="9 10">
    <name type="scientific">Terrilactibacillus laevilacticus</name>
    <dbReference type="NCBI Taxonomy" id="1380157"/>
    <lineage>
        <taxon>Bacteria</taxon>
        <taxon>Bacillati</taxon>
        <taxon>Bacillota</taxon>
        <taxon>Bacilli</taxon>
        <taxon>Bacillales</taxon>
        <taxon>Bacillaceae</taxon>
        <taxon>Terrilactibacillus</taxon>
    </lineage>
</organism>
<dbReference type="Proteomes" id="UP001597458">
    <property type="component" value="Unassembled WGS sequence"/>
</dbReference>
<proteinExistence type="inferred from homology"/>
<dbReference type="Gene3D" id="1.10.3720.10">
    <property type="entry name" value="MetI-like"/>
    <property type="match status" value="1"/>
</dbReference>
<dbReference type="InterPro" id="IPR035906">
    <property type="entry name" value="MetI-like_sf"/>
</dbReference>
<feature type="transmembrane region" description="Helical" evidence="7">
    <location>
        <begin position="95"/>
        <end position="122"/>
    </location>
</feature>
<dbReference type="InterPro" id="IPR045621">
    <property type="entry name" value="BPD_transp_1_N"/>
</dbReference>
<protein>
    <submittedName>
        <fullName evidence="9">ABC transporter permease</fullName>
    </submittedName>
</protein>
<evidence type="ECO:0000256" key="2">
    <source>
        <dbReference type="ARBA" id="ARBA00022448"/>
    </source>
</evidence>
<dbReference type="PROSITE" id="PS50928">
    <property type="entry name" value="ABC_TM1"/>
    <property type="match status" value="1"/>
</dbReference>